<comment type="caution">
    <text evidence="1">The sequence shown here is derived from an EMBL/GenBank/DDBJ whole genome shotgun (WGS) entry which is preliminary data.</text>
</comment>
<evidence type="ECO:0000313" key="1">
    <source>
        <dbReference type="EMBL" id="RDV24759.1"/>
    </source>
</evidence>
<protein>
    <submittedName>
        <fullName evidence="1">Uncharacterized protein</fullName>
    </submittedName>
</protein>
<dbReference type="RefSeq" id="WP_115593632.1">
    <property type="nucleotide sequence ID" value="NZ_QRHA01000008.1"/>
</dbReference>
<dbReference type="AlphaFoldDB" id="A0A3D8M4Z2"/>
<accession>A0A3D8M4Z2</accession>
<dbReference type="Proteomes" id="UP000256561">
    <property type="component" value="Unassembled WGS sequence"/>
</dbReference>
<dbReference type="EMBL" id="QRHA01000008">
    <property type="protein sequence ID" value="RDV24759.1"/>
    <property type="molecule type" value="Genomic_DNA"/>
</dbReference>
<reference evidence="2" key="1">
    <citation type="submission" date="2018-08" db="EMBL/GenBank/DDBJ databases">
        <authorList>
            <person name="Zhang J."/>
            <person name="Du Z.-J."/>
        </authorList>
    </citation>
    <scope>NUCLEOTIDE SEQUENCE [LARGE SCALE GENOMIC DNA]</scope>
    <source>
        <strain evidence="2">KCTC 52655</strain>
    </source>
</reference>
<organism evidence="1 2">
    <name type="scientific">Alteromonas aestuariivivens</name>
    <dbReference type="NCBI Taxonomy" id="1938339"/>
    <lineage>
        <taxon>Bacteria</taxon>
        <taxon>Pseudomonadati</taxon>
        <taxon>Pseudomonadota</taxon>
        <taxon>Gammaproteobacteria</taxon>
        <taxon>Alteromonadales</taxon>
        <taxon>Alteromonadaceae</taxon>
        <taxon>Alteromonas/Salinimonas group</taxon>
        <taxon>Alteromonas</taxon>
    </lineage>
</organism>
<sequence>MAKFTHKQQYEDLTLLSIGRTTDFVEGIFGPPQVIKPSTSNPEVVFQYYHTGKALLTIFNHNQRVAGFVVIPLVRDFYPSIHYINRTLGQQTVAELIPAQQDFYSDTNNLLYYAEANTLGKEYLFIQLAVGFVEYGMNELVWQGARVPATDVIKSLQRINQHYLSENTDALMLELEKFRSSTPPNFFALTELDGRLVADSLLTRVEFQSYFGNVHD</sequence>
<dbReference type="OrthoDB" id="5917620at2"/>
<proteinExistence type="predicted"/>
<dbReference type="InterPro" id="IPR050010">
    <property type="entry name" value="ETEC_3214_dom"/>
</dbReference>
<evidence type="ECO:0000313" key="2">
    <source>
        <dbReference type="Proteomes" id="UP000256561"/>
    </source>
</evidence>
<gene>
    <name evidence="1" type="ORF">DXV75_11810</name>
</gene>
<dbReference type="NCBIfam" id="NF043066">
    <property type="entry name" value="ETEC_3214_dom"/>
    <property type="match status" value="1"/>
</dbReference>
<keyword evidence="2" id="KW-1185">Reference proteome</keyword>
<name>A0A3D8M4Z2_9ALTE</name>